<dbReference type="SUPFAM" id="SSF88723">
    <property type="entry name" value="PIN domain-like"/>
    <property type="match status" value="1"/>
</dbReference>
<dbReference type="EMBL" id="PFMS01000091">
    <property type="protein sequence ID" value="PIZ15376.1"/>
    <property type="molecule type" value="Genomic_DNA"/>
</dbReference>
<protein>
    <recommendedName>
        <fullName evidence="3">PIN domain-containing protein</fullName>
    </recommendedName>
</protein>
<gene>
    <name evidence="1" type="ORF">COY51_05365</name>
</gene>
<comment type="caution">
    <text evidence="1">The sequence shown here is derived from an EMBL/GenBank/DDBJ whole genome shotgun (WGS) entry which is preliminary data.</text>
</comment>
<evidence type="ECO:0000313" key="1">
    <source>
        <dbReference type="EMBL" id="PIZ15376.1"/>
    </source>
</evidence>
<dbReference type="AlphaFoldDB" id="A0A2H9PAD0"/>
<dbReference type="InterPro" id="IPR029060">
    <property type="entry name" value="PIN-like_dom_sf"/>
</dbReference>
<sequence length="95" mass="11046">MKILFDTNVLVAGFLNRGVCREVISIASIVHQIYYTDFIITELQNVLKNKFNIPEFLINRYFRAKNLSRNKNNFSKGISKKREDGLIISTLLFAF</sequence>
<accession>A0A2H9PAD0</accession>
<organism evidence="1 2">
    <name type="scientific">Candidatus Desantisbacteria bacterium CG_4_10_14_0_8_um_filter_39_17</name>
    <dbReference type="NCBI Taxonomy" id="1974542"/>
    <lineage>
        <taxon>Bacteria</taxon>
        <taxon>Candidatus Desantisiibacteriota</taxon>
    </lineage>
</organism>
<evidence type="ECO:0008006" key="3">
    <source>
        <dbReference type="Google" id="ProtNLM"/>
    </source>
</evidence>
<reference evidence="2" key="1">
    <citation type="submission" date="2017-09" db="EMBL/GenBank/DDBJ databases">
        <title>Depth-based differentiation of microbial function through sediment-hosted aquifers and enrichment of novel symbionts in the deep terrestrial subsurface.</title>
        <authorList>
            <person name="Probst A.J."/>
            <person name="Ladd B."/>
            <person name="Jarett J.K."/>
            <person name="Geller-Mcgrath D.E."/>
            <person name="Sieber C.M.K."/>
            <person name="Emerson J.B."/>
            <person name="Anantharaman K."/>
            <person name="Thomas B.C."/>
            <person name="Malmstrom R."/>
            <person name="Stieglmeier M."/>
            <person name="Klingl A."/>
            <person name="Woyke T."/>
            <person name="Ryan C.M."/>
            <person name="Banfield J.F."/>
        </authorList>
    </citation>
    <scope>NUCLEOTIDE SEQUENCE [LARGE SCALE GENOMIC DNA]</scope>
</reference>
<dbReference type="Proteomes" id="UP000234145">
    <property type="component" value="Unassembled WGS sequence"/>
</dbReference>
<evidence type="ECO:0000313" key="2">
    <source>
        <dbReference type="Proteomes" id="UP000234145"/>
    </source>
</evidence>
<proteinExistence type="predicted"/>
<name>A0A2H9PAD0_9BACT</name>